<reference evidence="1 2" key="1">
    <citation type="journal article" date="2019" name="Commun. Biol.">
        <title>The bagworm genome reveals a unique fibroin gene that provides high tensile strength.</title>
        <authorList>
            <person name="Kono N."/>
            <person name="Nakamura H."/>
            <person name="Ohtoshi R."/>
            <person name="Tomita M."/>
            <person name="Numata K."/>
            <person name="Arakawa K."/>
        </authorList>
    </citation>
    <scope>NUCLEOTIDE SEQUENCE [LARGE SCALE GENOMIC DNA]</scope>
</reference>
<evidence type="ECO:0000313" key="1">
    <source>
        <dbReference type="EMBL" id="GBP90231.1"/>
    </source>
</evidence>
<protein>
    <submittedName>
        <fullName evidence="1">Uncharacterized protein</fullName>
    </submittedName>
</protein>
<comment type="caution">
    <text evidence="1">The sequence shown here is derived from an EMBL/GenBank/DDBJ whole genome shotgun (WGS) entry which is preliminary data.</text>
</comment>
<name>A0A4C1ZMW8_EUMVA</name>
<keyword evidence="2" id="KW-1185">Reference proteome</keyword>
<dbReference type="EMBL" id="BGZK01002067">
    <property type="protein sequence ID" value="GBP90231.1"/>
    <property type="molecule type" value="Genomic_DNA"/>
</dbReference>
<sequence length="119" mass="13742">MIKLSKRTASRTRLYDTDSGGRRVVQPPWPTKNRTVYSFICDLFNGDNVCDDQSSVVYKCARSRSRWRRRRGPGGAGRRPTTRRVIYVVCDVVWGSDDRRCSARRLTNFQLSFIGIFST</sequence>
<gene>
    <name evidence="1" type="ORF">EVAR_21339_1</name>
</gene>
<proteinExistence type="predicted"/>
<dbReference type="Proteomes" id="UP000299102">
    <property type="component" value="Unassembled WGS sequence"/>
</dbReference>
<accession>A0A4C1ZMW8</accession>
<dbReference type="AlphaFoldDB" id="A0A4C1ZMW8"/>
<organism evidence="1 2">
    <name type="scientific">Eumeta variegata</name>
    <name type="common">Bagworm moth</name>
    <name type="synonym">Eumeta japonica</name>
    <dbReference type="NCBI Taxonomy" id="151549"/>
    <lineage>
        <taxon>Eukaryota</taxon>
        <taxon>Metazoa</taxon>
        <taxon>Ecdysozoa</taxon>
        <taxon>Arthropoda</taxon>
        <taxon>Hexapoda</taxon>
        <taxon>Insecta</taxon>
        <taxon>Pterygota</taxon>
        <taxon>Neoptera</taxon>
        <taxon>Endopterygota</taxon>
        <taxon>Lepidoptera</taxon>
        <taxon>Glossata</taxon>
        <taxon>Ditrysia</taxon>
        <taxon>Tineoidea</taxon>
        <taxon>Psychidae</taxon>
        <taxon>Oiketicinae</taxon>
        <taxon>Eumeta</taxon>
    </lineage>
</organism>
<evidence type="ECO:0000313" key="2">
    <source>
        <dbReference type="Proteomes" id="UP000299102"/>
    </source>
</evidence>